<keyword evidence="3" id="KW-1185">Reference proteome</keyword>
<dbReference type="STRING" id="1038014.SAMN04487910_3148"/>
<keyword evidence="1" id="KW-0812">Transmembrane</keyword>
<dbReference type="Proteomes" id="UP000198521">
    <property type="component" value="Unassembled WGS sequence"/>
</dbReference>
<feature type="transmembrane region" description="Helical" evidence="1">
    <location>
        <begin position="7"/>
        <end position="25"/>
    </location>
</feature>
<organism evidence="2 3">
    <name type="scientific">Aquimarina amphilecti</name>
    <dbReference type="NCBI Taxonomy" id="1038014"/>
    <lineage>
        <taxon>Bacteria</taxon>
        <taxon>Pseudomonadati</taxon>
        <taxon>Bacteroidota</taxon>
        <taxon>Flavobacteriia</taxon>
        <taxon>Flavobacteriales</taxon>
        <taxon>Flavobacteriaceae</taxon>
        <taxon>Aquimarina</taxon>
    </lineage>
</organism>
<evidence type="ECO:0000256" key="1">
    <source>
        <dbReference type="SAM" id="Phobius"/>
    </source>
</evidence>
<proteinExistence type="predicted"/>
<protein>
    <submittedName>
        <fullName evidence="2">Uncharacterized protein</fullName>
    </submittedName>
</protein>
<feature type="transmembrane region" description="Helical" evidence="1">
    <location>
        <begin position="66"/>
        <end position="85"/>
    </location>
</feature>
<reference evidence="2 3" key="1">
    <citation type="submission" date="2016-10" db="EMBL/GenBank/DDBJ databases">
        <authorList>
            <person name="de Groot N.N."/>
        </authorList>
    </citation>
    <scope>NUCLEOTIDE SEQUENCE [LARGE SCALE GENOMIC DNA]</scope>
    <source>
        <strain evidence="2 3">DSM 25232</strain>
    </source>
</reference>
<name>A0A1H7SGH1_AQUAM</name>
<feature type="transmembrane region" description="Helical" evidence="1">
    <location>
        <begin position="37"/>
        <end position="59"/>
    </location>
</feature>
<dbReference type="RefSeq" id="WP_091410198.1">
    <property type="nucleotide sequence ID" value="NZ_FOAB01000005.1"/>
</dbReference>
<keyword evidence="1" id="KW-0472">Membrane</keyword>
<sequence>MKKILKIVVALLFVIGILGTGSLVIEEIQTGNGCPKIWIIPACVIILICFIIPLISHILGKYNKLYFFFTGLAAMIAIIASIMQFTGNGECPKTGGGIPMCYYSLLLFTGLIVLKIYQLKSDSSGN</sequence>
<dbReference type="EMBL" id="FOAB01000005">
    <property type="protein sequence ID" value="SEL71449.1"/>
    <property type="molecule type" value="Genomic_DNA"/>
</dbReference>
<gene>
    <name evidence="2" type="ORF">SAMN04487910_3148</name>
</gene>
<dbReference type="OrthoDB" id="1451971at2"/>
<evidence type="ECO:0000313" key="3">
    <source>
        <dbReference type="Proteomes" id="UP000198521"/>
    </source>
</evidence>
<feature type="transmembrane region" description="Helical" evidence="1">
    <location>
        <begin position="97"/>
        <end position="117"/>
    </location>
</feature>
<keyword evidence="1" id="KW-1133">Transmembrane helix</keyword>
<accession>A0A1H7SGH1</accession>
<dbReference type="AlphaFoldDB" id="A0A1H7SGH1"/>
<evidence type="ECO:0000313" key="2">
    <source>
        <dbReference type="EMBL" id="SEL71449.1"/>
    </source>
</evidence>